<protein>
    <recommendedName>
        <fullName evidence="1">HTH cro/C1-type domain-containing protein</fullName>
    </recommendedName>
</protein>
<accession>A0A8J3IJN0</accession>
<dbReference type="CDD" id="cd00093">
    <property type="entry name" value="HTH_XRE"/>
    <property type="match status" value="1"/>
</dbReference>
<dbReference type="InterPro" id="IPR010982">
    <property type="entry name" value="Lambda_DNA-bd_dom_sf"/>
</dbReference>
<evidence type="ECO:0000259" key="1">
    <source>
        <dbReference type="PROSITE" id="PS50943"/>
    </source>
</evidence>
<dbReference type="Proteomes" id="UP000597444">
    <property type="component" value="Unassembled WGS sequence"/>
</dbReference>
<gene>
    <name evidence="2" type="ORF">KSF_037580</name>
</gene>
<reference evidence="2" key="1">
    <citation type="submission" date="2020-10" db="EMBL/GenBank/DDBJ databases">
        <title>Taxonomic study of unclassified bacteria belonging to the class Ktedonobacteria.</title>
        <authorList>
            <person name="Yabe S."/>
            <person name="Wang C.M."/>
            <person name="Zheng Y."/>
            <person name="Sakai Y."/>
            <person name="Cavaletti L."/>
            <person name="Monciardini P."/>
            <person name="Donadio S."/>
        </authorList>
    </citation>
    <scope>NUCLEOTIDE SEQUENCE</scope>
    <source>
        <strain evidence="2">ID150040</strain>
    </source>
</reference>
<evidence type="ECO:0000313" key="3">
    <source>
        <dbReference type="Proteomes" id="UP000597444"/>
    </source>
</evidence>
<dbReference type="Gene3D" id="1.10.260.40">
    <property type="entry name" value="lambda repressor-like DNA-binding domains"/>
    <property type="match status" value="1"/>
</dbReference>
<proteinExistence type="predicted"/>
<organism evidence="2 3">
    <name type="scientific">Reticulibacter mediterranei</name>
    <dbReference type="NCBI Taxonomy" id="2778369"/>
    <lineage>
        <taxon>Bacteria</taxon>
        <taxon>Bacillati</taxon>
        <taxon>Chloroflexota</taxon>
        <taxon>Ktedonobacteria</taxon>
        <taxon>Ktedonobacterales</taxon>
        <taxon>Reticulibacteraceae</taxon>
        <taxon>Reticulibacter</taxon>
    </lineage>
</organism>
<dbReference type="SUPFAM" id="SSF47413">
    <property type="entry name" value="lambda repressor-like DNA-binding domains"/>
    <property type="match status" value="1"/>
</dbReference>
<keyword evidence="3" id="KW-1185">Reference proteome</keyword>
<name>A0A8J3IJN0_9CHLR</name>
<dbReference type="GO" id="GO:0003677">
    <property type="term" value="F:DNA binding"/>
    <property type="evidence" value="ECO:0007669"/>
    <property type="project" value="InterPro"/>
</dbReference>
<dbReference type="EMBL" id="BNJK01000001">
    <property type="protein sequence ID" value="GHO93710.1"/>
    <property type="molecule type" value="Genomic_DNA"/>
</dbReference>
<dbReference type="SMART" id="SM00530">
    <property type="entry name" value="HTH_XRE"/>
    <property type="match status" value="1"/>
</dbReference>
<sequence length="205" mass="23070">MGKQKGVKDMNTPELQRLKMEWLAARESGDAEAQRKLLLDHPGEQAALVDFMAGYYATETVALEENATLLPLTQRATQKALERVFVAPAVAANLAELRRNRHLSKVDVAKGLRLSVDVWNKFESGAIELVSLSTRQLDRLAAYFQVSIEQFSTLLNSSQPAVSFNRRQTREAARNEQQSLQKQSFTDAIARSTMSQEDQQFWLDA</sequence>
<comment type="caution">
    <text evidence="2">The sequence shown here is derived from an EMBL/GenBank/DDBJ whole genome shotgun (WGS) entry which is preliminary data.</text>
</comment>
<evidence type="ECO:0000313" key="2">
    <source>
        <dbReference type="EMBL" id="GHO93710.1"/>
    </source>
</evidence>
<dbReference type="Pfam" id="PF13560">
    <property type="entry name" value="HTH_31"/>
    <property type="match status" value="1"/>
</dbReference>
<dbReference type="AlphaFoldDB" id="A0A8J3IJN0"/>
<feature type="domain" description="HTH cro/C1-type" evidence="1">
    <location>
        <begin position="94"/>
        <end position="151"/>
    </location>
</feature>
<dbReference type="InterPro" id="IPR001387">
    <property type="entry name" value="Cro/C1-type_HTH"/>
</dbReference>
<dbReference type="PROSITE" id="PS50943">
    <property type="entry name" value="HTH_CROC1"/>
    <property type="match status" value="1"/>
</dbReference>